<dbReference type="InterPro" id="IPR004378">
    <property type="entry name" value="F420H2_quin_Rdtase"/>
</dbReference>
<comment type="similarity">
    <text evidence="2">Belongs to the DNA repair enzymes AP/ExoA family.</text>
</comment>
<evidence type="ECO:0000256" key="2">
    <source>
        <dbReference type="ARBA" id="ARBA00007092"/>
    </source>
</evidence>
<dbReference type="Pfam" id="PF04075">
    <property type="entry name" value="F420H2_quin_red"/>
    <property type="match status" value="1"/>
</dbReference>
<feature type="compositionally biased region" description="Basic residues" evidence="6">
    <location>
        <begin position="31"/>
        <end position="49"/>
    </location>
</feature>
<evidence type="ECO:0000256" key="1">
    <source>
        <dbReference type="ARBA" id="ARBA00001946"/>
    </source>
</evidence>
<gene>
    <name evidence="8" type="ORF">FCG67_01975</name>
</gene>
<evidence type="ECO:0000313" key="8">
    <source>
        <dbReference type="EMBL" id="TJZ81419.1"/>
    </source>
</evidence>
<evidence type="ECO:0000259" key="7">
    <source>
        <dbReference type="Pfam" id="PF03372"/>
    </source>
</evidence>
<dbReference type="Gene3D" id="3.60.10.10">
    <property type="entry name" value="Endonuclease/exonuclease/phosphatase"/>
    <property type="match status" value="1"/>
</dbReference>
<name>A0ABY2RQT0_9NOCA</name>
<dbReference type="InterPro" id="IPR005135">
    <property type="entry name" value="Endo/exonuclease/phosphatase"/>
</dbReference>
<evidence type="ECO:0000256" key="4">
    <source>
        <dbReference type="ARBA" id="ARBA00022801"/>
    </source>
</evidence>
<reference evidence="8 9" key="1">
    <citation type="submission" date="2019-04" db="EMBL/GenBank/DDBJ databases">
        <title>Rhodococcus oryzae sp. nov., a novel actinomycete isolated from rhizosphere soil of rice (Oryza sativa L.).</title>
        <authorList>
            <person name="Li C."/>
        </authorList>
    </citation>
    <scope>NUCLEOTIDE SEQUENCE [LARGE SCALE GENOMIC DNA]</scope>
    <source>
        <strain evidence="8 9">NEAU-CX67</strain>
    </source>
</reference>
<sequence length="411" mass="46431">MRRGGAPEPARPHDHRSQRDRRPAHDQDLRRRTRRGDRLRRPTVGRHRPVPTLLLEHQGRKSGTVCRTPLLYIGNGPDIVVVASQGGLPKHRVSRATAWTDCLHWALVRIATFNVNGIRAAQRRGFEQWLRERDPDVVAVQEMRSRAATIPSGVFGPYHLAYDEGVLAGRNGVAVLTRHVPAAVRTWSGTAMLRAPGETHTHTVELDPVPLARGLREFADQGRYIEVDLADAPITVASLYLPKGGLPAHLQKPGRMREAPDGGARYERKMRFLDGFARQLTRSRRDARARGRELLLMGDLNIAHTRHDVRNWRRSNQVEGYLPEEREWFGSILSPRTLVDVVRDRCPDTDGPYSWWSWLGQSFADDTGWRIDYHLATPRLARAAVAAGTDREPAADLRMSDHAPVVVDYEL</sequence>
<evidence type="ECO:0000256" key="3">
    <source>
        <dbReference type="ARBA" id="ARBA00022723"/>
    </source>
</evidence>
<keyword evidence="3" id="KW-0479">Metal-binding</keyword>
<dbReference type="InterPro" id="IPR004808">
    <property type="entry name" value="AP_endonuc_1"/>
</dbReference>
<feature type="compositionally biased region" description="Basic and acidic residues" evidence="6">
    <location>
        <begin position="10"/>
        <end position="30"/>
    </location>
</feature>
<dbReference type="Proteomes" id="UP000305109">
    <property type="component" value="Unassembled WGS sequence"/>
</dbReference>
<dbReference type="Gene3D" id="2.30.110.10">
    <property type="entry name" value="Electron Transport, Fmn-binding Protein, Chain A"/>
    <property type="match status" value="1"/>
</dbReference>
<feature type="domain" description="Endonuclease/exonuclease/phosphatase" evidence="7">
    <location>
        <begin position="111"/>
        <end position="402"/>
    </location>
</feature>
<evidence type="ECO:0000256" key="6">
    <source>
        <dbReference type="SAM" id="MobiDB-lite"/>
    </source>
</evidence>
<comment type="caution">
    <text evidence="8">The sequence shown here is derived from an EMBL/GenBank/DDBJ whole genome shotgun (WGS) entry which is preliminary data.</text>
</comment>
<dbReference type="Pfam" id="PF03372">
    <property type="entry name" value="Exo_endo_phos"/>
    <property type="match status" value="1"/>
</dbReference>
<keyword evidence="5" id="KW-0460">Magnesium</keyword>
<dbReference type="PROSITE" id="PS51435">
    <property type="entry name" value="AP_NUCLEASE_F1_4"/>
    <property type="match status" value="1"/>
</dbReference>
<comment type="cofactor">
    <cofactor evidence="1">
        <name>Mg(2+)</name>
        <dbReference type="ChEBI" id="CHEBI:18420"/>
    </cofactor>
</comment>
<dbReference type="NCBIfam" id="TIGR00633">
    <property type="entry name" value="xth"/>
    <property type="match status" value="1"/>
</dbReference>
<dbReference type="InterPro" id="IPR037493">
    <property type="entry name" value="ExoIII-like"/>
</dbReference>
<evidence type="ECO:0000256" key="5">
    <source>
        <dbReference type="ARBA" id="ARBA00022842"/>
    </source>
</evidence>
<accession>A0ABY2RQT0</accession>
<keyword evidence="4" id="KW-0378">Hydrolase</keyword>
<organism evidence="8 9">
    <name type="scientific">Rhodococcus oryzae</name>
    <dbReference type="NCBI Taxonomy" id="2571143"/>
    <lineage>
        <taxon>Bacteria</taxon>
        <taxon>Bacillati</taxon>
        <taxon>Actinomycetota</taxon>
        <taxon>Actinomycetes</taxon>
        <taxon>Mycobacteriales</taxon>
        <taxon>Nocardiaceae</taxon>
        <taxon>Rhodococcus</taxon>
    </lineage>
</organism>
<dbReference type="InterPro" id="IPR036691">
    <property type="entry name" value="Endo/exonu/phosph_ase_sf"/>
</dbReference>
<proteinExistence type="inferred from homology"/>
<dbReference type="PANTHER" id="PTHR43250">
    <property type="entry name" value="EXODEOXYRIBONUCLEASE III"/>
    <property type="match status" value="1"/>
</dbReference>
<dbReference type="PANTHER" id="PTHR43250:SF2">
    <property type="entry name" value="EXODEOXYRIBONUCLEASE III"/>
    <property type="match status" value="1"/>
</dbReference>
<dbReference type="SUPFAM" id="SSF56219">
    <property type="entry name" value="DNase I-like"/>
    <property type="match status" value="1"/>
</dbReference>
<keyword evidence="9" id="KW-1185">Reference proteome</keyword>
<dbReference type="EMBL" id="SUMD01000001">
    <property type="protein sequence ID" value="TJZ81419.1"/>
    <property type="molecule type" value="Genomic_DNA"/>
</dbReference>
<dbReference type="InterPro" id="IPR012349">
    <property type="entry name" value="Split_barrel_FMN-bd"/>
</dbReference>
<evidence type="ECO:0000313" key="9">
    <source>
        <dbReference type="Proteomes" id="UP000305109"/>
    </source>
</evidence>
<feature type="region of interest" description="Disordered" evidence="6">
    <location>
        <begin position="1"/>
        <end position="56"/>
    </location>
</feature>
<protein>
    <submittedName>
        <fullName evidence="8">DUF385 domain-containing protein</fullName>
    </submittedName>
</protein>